<reference evidence="2" key="2">
    <citation type="submission" date="2015-01" db="EMBL/GenBank/DDBJ databases">
        <title>Evolutionary Origins and Diversification of the Mycorrhizal Mutualists.</title>
        <authorList>
            <consortium name="DOE Joint Genome Institute"/>
            <consortium name="Mycorrhizal Genomics Consortium"/>
            <person name="Kohler A."/>
            <person name="Kuo A."/>
            <person name="Nagy L.G."/>
            <person name="Floudas D."/>
            <person name="Copeland A."/>
            <person name="Barry K.W."/>
            <person name="Cichocki N."/>
            <person name="Veneault-Fourrey C."/>
            <person name="LaButti K."/>
            <person name="Lindquist E.A."/>
            <person name="Lipzen A."/>
            <person name="Lundell T."/>
            <person name="Morin E."/>
            <person name="Murat C."/>
            <person name="Riley R."/>
            <person name="Ohm R."/>
            <person name="Sun H."/>
            <person name="Tunlid A."/>
            <person name="Henrissat B."/>
            <person name="Grigoriev I.V."/>
            <person name="Hibbett D.S."/>
            <person name="Martin F."/>
        </authorList>
    </citation>
    <scope>NUCLEOTIDE SEQUENCE [LARGE SCALE GENOMIC DNA]</scope>
    <source>
        <strain evidence="2">F 1598</strain>
    </source>
</reference>
<proteinExistence type="predicted"/>
<name>A0A0C3FU84_PILCF</name>
<protein>
    <submittedName>
        <fullName evidence="1">Uncharacterized protein</fullName>
    </submittedName>
</protein>
<dbReference type="Proteomes" id="UP000054166">
    <property type="component" value="Unassembled WGS sequence"/>
</dbReference>
<gene>
    <name evidence="1" type="ORF">PILCRDRAFT_463099</name>
</gene>
<dbReference type="EMBL" id="KN832994">
    <property type="protein sequence ID" value="KIM82466.1"/>
    <property type="molecule type" value="Genomic_DNA"/>
</dbReference>
<dbReference type="AlphaFoldDB" id="A0A0C3FU84"/>
<dbReference type="InParanoid" id="A0A0C3FU84"/>
<reference evidence="1 2" key="1">
    <citation type="submission" date="2014-04" db="EMBL/GenBank/DDBJ databases">
        <authorList>
            <consortium name="DOE Joint Genome Institute"/>
            <person name="Kuo A."/>
            <person name="Tarkka M."/>
            <person name="Buscot F."/>
            <person name="Kohler A."/>
            <person name="Nagy L.G."/>
            <person name="Floudas D."/>
            <person name="Copeland A."/>
            <person name="Barry K.W."/>
            <person name="Cichocki N."/>
            <person name="Veneault-Fourrey C."/>
            <person name="LaButti K."/>
            <person name="Lindquist E.A."/>
            <person name="Lipzen A."/>
            <person name="Lundell T."/>
            <person name="Morin E."/>
            <person name="Murat C."/>
            <person name="Sun H."/>
            <person name="Tunlid A."/>
            <person name="Henrissat B."/>
            <person name="Grigoriev I.V."/>
            <person name="Hibbett D.S."/>
            <person name="Martin F."/>
            <person name="Nordberg H.P."/>
            <person name="Cantor M.N."/>
            <person name="Hua S.X."/>
        </authorList>
    </citation>
    <scope>NUCLEOTIDE SEQUENCE [LARGE SCALE GENOMIC DNA]</scope>
    <source>
        <strain evidence="1 2">F 1598</strain>
    </source>
</reference>
<dbReference type="HOGENOM" id="CLU_2146812_0_0_1"/>
<evidence type="ECO:0000313" key="1">
    <source>
        <dbReference type="EMBL" id="KIM82466.1"/>
    </source>
</evidence>
<evidence type="ECO:0000313" key="2">
    <source>
        <dbReference type="Proteomes" id="UP000054166"/>
    </source>
</evidence>
<sequence>MSLTEMMSSSSKSGPTCSSTILLAQRVERHNGGVYSFHSSGSLSLLLINTLLSQVRHFVPSKPIGGTSSVIICLIRSGTYYLRDFPVHPPQILVPNTPALRNYIRSHHRVVM</sequence>
<accession>A0A0C3FU84</accession>
<keyword evidence="2" id="KW-1185">Reference proteome</keyword>
<organism evidence="1 2">
    <name type="scientific">Piloderma croceum (strain F 1598)</name>
    <dbReference type="NCBI Taxonomy" id="765440"/>
    <lineage>
        <taxon>Eukaryota</taxon>
        <taxon>Fungi</taxon>
        <taxon>Dikarya</taxon>
        <taxon>Basidiomycota</taxon>
        <taxon>Agaricomycotina</taxon>
        <taxon>Agaricomycetes</taxon>
        <taxon>Agaricomycetidae</taxon>
        <taxon>Atheliales</taxon>
        <taxon>Atheliaceae</taxon>
        <taxon>Piloderma</taxon>
    </lineage>
</organism>